<reference evidence="2 3" key="1">
    <citation type="submission" date="2013-05" db="EMBL/GenBank/DDBJ databases">
        <title>Genome assembly of Chondromyces apiculatus DSM 436.</title>
        <authorList>
            <person name="Sharma G."/>
            <person name="Khatri I."/>
            <person name="Kaur C."/>
            <person name="Mayilraj S."/>
            <person name="Subramanian S."/>
        </authorList>
    </citation>
    <scope>NUCLEOTIDE SEQUENCE [LARGE SCALE GENOMIC DNA]</scope>
    <source>
        <strain evidence="2 3">DSM 436</strain>
    </source>
</reference>
<keyword evidence="1" id="KW-0472">Membrane</keyword>
<dbReference type="EMBL" id="ASRX01000101">
    <property type="protein sequence ID" value="EYF00696.1"/>
    <property type="molecule type" value="Genomic_DNA"/>
</dbReference>
<dbReference type="Proteomes" id="UP000019678">
    <property type="component" value="Unassembled WGS sequence"/>
</dbReference>
<evidence type="ECO:0000313" key="2">
    <source>
        <dbReference type="EMBL" id="EYF00696.1"/>
    </source>
</evidence>
<comment type="caution">
    <text evidence="2">The sequence shown here is derived from an EMBL/GenBank/DDBJ whole genome shotgun (WGS) entry which is preliminary data.</text>
</comment>
<keyword evidence="3" id="KW-1185">Reference proteome</keyword>
<dbReference type="STRING" id="1192034.CAP_0328"/>
<evidence type="ECO:0000313" key="3">
    <source>
        <dbReference type="Proteomes" id="UP000019678"/>
    </source>
</evidence>
<proteinExistence type="predicted"/>
<accession>A0A017SWK6</accession>
<dbReference type="eggNOG" id="COG2217">
    <property type="taxonomic scope" value="Bacteria"/>
</dbReference>
<protein>
    <submittedName>
        <fullName evidence="2">Heavy metal translocating P-type ATPase</fullName>
    </submittedName>
</protein>
<name>A0A017SWK6_9BACT</name>
<feature type="transmembrane region" description="Helical" evidence="1">
    <location>
        <begin position="310"/>
        <end position="327"/>
    </location>
</feature>
<feature type="transmembrane region" description="Helical" evidence="1">
    <location>
        <begin position="285"/>
        <end position="304"/>
    </location>
</feature>
<keyword evidence="1" id="KW-1133">Transmembrane helix</keyword>
<dbReference type="RefSeq" id="WP_044250677.1">
    <property type="nucleotide sequence ID" value="NZ_ASRX01000101.1"/>
</dbReference>
<gene>
    <name evidence="2" type="ORF">CAP_0328</name>
</gene>
<feature type="transmembrane region" description="Helical" evidence="1">
    <location>
        <begin position="78"/>
        <end position="97"/>
    </location>
</feature>
<dbReference type="AlphaFoldDB" id="A0A017SWK6"/>
<dbReference type="OrthoDB" id="9849633at2"/>
<organism evidence="2 3">
    <name type="scientific">Chondromyces apiculatus DSM 436</name>
    <dbReference type="NCBI Taxonomy" id="1192034"/>
    <lineage>
        <taxon>Bacteria</taxon>
        <taxon>Pseudomonadati</taxon>
        <taxon>Myxococcota</taxon>
        <taxon>Polyangia</taxon>
        <taxon>Polyangiales</taxon>
        <taxon>Polyangiaceae</taxon>
        <taxon>Chondromyces</taxon>
    </lineage>
</organism>
<evidence type="ECO:0000256" key="1">
    <source>
        <dbReference type="SAM" id="Phobius"/>
    </source>
</evidence>
<keyword evidence="1" id="KW-0812">Transmembrane</keyword>
<feature type="transmembrane region" description="Helical" evidence="1">
    <location>
        <begin position="109"/>
        <end position="129"/>
    </location>
</feature>
<sequence>MTEAKVPHALTALGFSPAAWRSARPMGFELCGLLAVLTMSADHAHALAVRRASAALTTQPPAGGEGTPNGAFDIAGRALRVAGIAFAAFAAALHATLGPGPLAPSAFTAPIAVLASCSLAAFWLGAPVMRAMALVRTRAAGLLVRDPEAFGRLARVDVVCVRTSAAVTVDLARAIDGLRARGVAVHLLGQHGPENLQGRAPLRGARAFNTPTPMAAALHVRDLQFAGFSVALVGSSADIASSRADLAIGLAAASPSMSAELSDGGLEPLAYALDISRAFQARMRGGATIAAIINAVLIPCAALGWCPPAIAALIALFEAILVLANTMRLPAAPRRLSGAVEQTPSTLAAVTQPLLQPAVALEKSVAVERRLLPQVQHGRGTGHILPAPSAAR</sequence>